<accession>F9DY88</accession>
<dbReference type="Proteomes" id="UP000005316">
    <property type="component" value="Unassembled WGS sequence"/>
</dbReference>
<proteinExistence type="predicted"/>
<evidence type="ECO:0000313" key="1">
    <source>
        <dbReference type="EMBL" id="EGQ18957.1"/>
    </source>
</evidence>
<dbReference type="AlphaFoldDB" id="F9DY88"/>
<dbReference type="EMBL" id="AFPZ01000127">
    <property type="protein sequence ID" value="EGQ18957.1"/>
    <property type="molecule type" value="Genomic_DNA"/>
</dbReference>
<name>F9DY88_9BACL</name>
<evidence type="ECO:0000313" key="2">
    <source>
        <dbReference type="Proteomes" id="UP000005316"/>
    </source>
</evidence>
<sequence length="84" mass="9447">MLKMREYVEIGSMIICNNEEVEVINEYKEDGRSYFVLKTSKGLRSVPAGKIMWNGKNNFVTADGYVVSNLIAEAEKVIGGIKEK</sequence>
<keyword evidence="1" id="KW-0969">Cilium</keyword>
<protein>
    <submittedName>
        <fullName evidence="1">Flagellar basal-body rod protein FlgF</fullName>
    </submittedName>
</protein>
<keyword evidence="1" id="KW-0966">Cell projection</keyword>
<gene>
    <name evidence="1" type="primary">flgF</name>
    <name evidence="1" type="ORF">HMPREF9372_3769</name>
</gene>
<comment type="caution">
    <text evidence="1">The sequence shown here is derived from an EMBL/GenBank/DDBJ whole genome shotgun (WGS) entry which is preliminary data.</text>
</comment>
<organism evidence="1 2">
    <name type="scientific">Sporosarcina newyorkensis 2681</name>
    <dbReference type="NCBI Taxonomy" id="1027292"/>
    <lineage>
        <taxon>Bacteria</taxon>
        <taxon>Bacillati</taxon>
        <taxon>Bacillota</taxon>
        <taxon>Bacilli</taxon>
        <taxon>Bacillales</taxon>
        <taxon>Caryophanaceae</taxon>
        <taxon>Sporosarcina</taxon>
    </lineage>
</organism>
<reference evidence="1 2" key="1">
    <citation type="submission" date="2011-04" db="EMBL/GenBank/DDBJ databases">
        <authorList>
            <person name="Muzny D."/>
            <person name="Qin X."/>
            <person name="Deng J."/>
            <person name="Jiang H."/>
            <person name="Liu Y."/>
            <person name="Qu J."/>
            <person name="Song X.-Z."/>
            <person name="Zhang L."/>
            <person name="Thornton R."/>
            <person name="Coyle M."/>
            <person name="Francisco L."/>
            <person name="Jackson L."/>
            <person name="Javaid M."/>
            <person name="Korchina V."/>
            <person name="Kovar C."/>
            <person name="Mata R."/>
            <person name="Mathew T."/>
            <person name="Ngo R."/>
            <person name="Nguyen L."/>
            <person name="Nguyen N."/>
            <person name="Okwuonu G."/>
            <person name="Ongeri F."/>
            <person name="Pham C."/>
            <person name="Simmons D."/>
            <person name="Wilczek-Boney K."/>
            <person name="Hale W."/>
            <person name="Jakkamsetti A."/>
            <person name="Pham P."/>
            <person name="Ruth R."/>
            <person name="San Lucas F."/>
            <person name="Warren J."/>
            <person name="Zhang J."/>
            <person name="Zhao Z."/>
            <person name="Zhou C."/>
            <person name="Zhu D."/>
            <person name="Lee S."/>
            <person name="Bess C."/>
            <person name="Blankenburg K."/>
            <person name="Forbes L."/>
            <person name="Fu Q."/>
            <person name="Gubbala S."/>
            <person name="Hirani K."/>
            <person name="Jayaseelan J.C."/>
            <person name="Lara F."/>
            <person name="Munidasa M."/>
            <person name="Palculict T."/>
            <person name="Patil S."/>
            <person name="Pu L.-L."/>
            <person name="Saada N."/>
            <person name="Tang L."/>
            <person name="Weissenberger G."/>
            <person name="Zhu Y."/>
            <person name="Hemphill L."/>
            <person name="Shang Y."/>
            <person name="Youmans B."/>
            <person name="Ayvaz T."/>
            <person name="Ross M."/>
            <person name="Santibanez J."/>
            <person name="Aqrawi P."/>
            <person name="Gross S."/>
            <person name="Joshi V."/>
            <person name="Fowler G."/>
            <person name="Nazareth L."/>
            <person name="Reid J."/>
            <person name="Worley K."/>
            <person name="Petrosino J."/>
            <person name="Highlander S."/>
            <person name="Gibbs R."/>
        </authorList>
    </citation>
    <scope>NUCLEOTIDE SEQUENCE [LARGE SCALE GENOMIC DNA]</scope>
    <source>
        <strain evidence="1 2">2681</strain>
    </source>
</reference>
<dbReference type="HOGENOM" id="CLU_2525884_0_0_9"/>
<keyword evidence="1" id="KW-0282">Flagellum</keyword>